<dbReference type="Pfam" id="PF01778">
    <property type="entry name" value="Ribosomal_L28e"/>
    <property type="match status" value="1"/>
</dbReference>
<dbReference type="RefSeq" id="XP_014673170.1">
    <property type="nucleotide sequence ID" value="XM_014817684.1"/>
</dbReference>
<dbReference type="GeneID" id="106813526"/>
<comment type="similarity">
    <text evidence="1">Belongs to the eukaryotic ribosomal protein eL28 family.</text>
</comment>
<dbReference type="Proteomes" id="UP000695022">
    <property type="component" value="Unplaced"/>
</dbReference>
<feature type="domain" description="Ribosomal eL28/Mak16" evidence="6">
    <location>
        <begin position="5"/>
        <end position="122"/>
    </location>
</feature>
<protein>
    <recommendedName>
        <fullName evidence="4">Large ribosomal subunit protein eL28</fullName>
    </recommendedName>
    <alternativeName>
        <fullName evidence="5">60S ribosomal protein L28</fullName>
    </alternativeName>
</protein>
<evidence type="ECO:0000313" key="8">
    <source>
        <dbReference type="RefSeq" id="XP_014673170.1"/>
    </source>
</evidence>
<gene>
    <name evidence="8" type="primary">LOC106813526</name>
</gene>
<proteinExistence type="inferred from homology"/>
<evidence type="ECO:0000313" key="7">
    <source>
        <dbReference type="Proteomes" id="UP000695022"/>
    </source>
</evidence>
<evidence type="ECO:0000259" key="6">
    <source>
        <dbReference type="Pfam" id="PF01778"/>
    </source>
</evidence>
<name>A0ABM1ELU9_PRICU</name>
<keyword evidence="2" id="KW-0689">Ribosomal protein</keyword>
<evidence type="ECO:0000256" key="1">
    <source>
        <dbReference type="ARBA" id="ARBA00007926"/>
    </source>
</evidence>
<reference evidence="8" key="1">
    <citation type="submission" date="2025-08" db="UniProtKB">
        <authorList>
            <consortium name="RefSeq"/>
        </authorList>
    </citation>
    <scope>IDENTIFICATION</scope>
</reference>
<sequence>MSADLQWAIIRNNSCFLVKSRNVFKGFTKEPNNLKGINSFRYNGLVHQKTIGLEPAADGKGVVLVTKKRSGRSKPAQAFNRVTLKRGGRQTITGIRKFIVKNKYRKDLKKVAVRRASAILRSQRPVVARKAPRKPPTKQ</sequence>
<evidence type="ECO:0000256" key="4">
    <source>
        <dbReference type="ARBA" id="ARBA00035223"/>
    </source>
</evidence>
<dbReference type="InterPro" id="IPR002672">
    <property type="entry name" value="Ribosomal_eL28"/>
</dbReference>
<keyword evidence="7" id="KW-1185">Reference proteome</keyword>
<organism evidence="7 8">
    <name type="scientific">Priapulus caudatus</name>
    <name type="common">Priapulid worm</name>
    <dbReference type="NCBI Taxonomy" id="37621"/>
    <lineage>
        <taxon>Eukaryota</taxon>
        <taxon>Metazoa</taxon>
        <taxon>Ecdysozoa</taxon>
        <taxon>Scalidophora</taxon>
        <taxon>Priapulida</taxon>
        <taxon>Priapulimorpha</taxon>
        <taxon>Priapulimorphida</taxon>
        <taxon>Priapulidae</taxon>
        <taxon>Priapulus</taxon>
    </lineage>
</organism>
<evidence type="ECO:0000256" key="2">
    <source>
        <dbReference type="ARBA" id="ARBA00022980"/>
    </source>
</evidence>
<accession>A0ABM1ELU9</accession>
<dbReference type="Gene3D" id="3.30.390.110">
    <property type="match status" value="1"/>
</dbReference>
<keyword evidence="3" id="KW-0687">Ribonucleoprotein</keyword>
<evidence type="ECO:0000256" key="5">
    <source>
        <dbReference type="ARBA" id="ARBA00035330"/>
    </source>
</evidence>
<dbReference type="InterPro" id="IPR029004">
    <property type="entry name" value="Ribosomal_eL28/Mak16"/>
</dbReference>
<dbReference type="PANTHER" id="PTHR10544">
    <property type="entry name" value="60S RIBOSOMAL PROTEIN L28"/>
    <property type="match status" value="1"/>
</dbReference>
<evidence type="ECO:0000256" key="3">
    <source>
        <dbReference type="ARBA" id="ARBA00023274"/>
    </source>
</evidence>